<dbReference type="KEGG" id="paa:Paes_2145"/>
<dbReference type="STRING" id="290512.Paes_2145"/>
<evidence type="ECO:0000313" key="4">
    <source>
        <dbReference type="Proteomes" id="UP000002725"/>
    </source>
</evidence>
<feature type="transmembrane region" description="Helical" evidence="2">
    <location>
        <begin position="52"/>
        <end position="71"/>
    </location>
</feature>
<accession>B4S5V1</accession>
<feature type="transmembrane region" description="Helical" evidence="2">
    <location>
        <begin position="83"/>
        <end position="106"/>
    </location>
</feature>
<dbReference type="AlphaFoldDB" id="B4S5V1"/>
<dbReference type="RefSeq" id="WP_012506680.1">
    <property type="nucleotide sequence ID" value="NC_011059.1"/>
</dbReference>
<dbReference type="Proteomes" id="UP000002725">
    <property type="component" value="Chromosome"/>
</dbReference>
<evidence type="ECO:0000256" key="1">
    <source>
        <dbReference type="SAM" id="MobiDB-lite"/>
    </source>
</evidence>
<evidence type="ECO:0000313" key="3">
    <source>
        <dbReference type="EMBL" id="ACF47148.1"/>
    </source>
</evidence>
<organism evidence="3 4">
    <name type="scientific">Prosthecochloris aestuarii (strain DSM 271 / SK 413)</name>
    <dbReference type="NCBI Taxonomy" id="290512"/>
    <lineage>
        <taxon>Bacteria</taxon>
        <taxon>Pseudomonadati</taxon>
        <taxon>Chlorobiota</taxon>
        <taxon>Chlorobiia</taxon>
        <taxon>Chlorobiales</taxon>
        <taxon>Chlorobiaceae</taxon>
        <taxon>Prosthecochloris</taxon>
    </lineage>
</organism>
<dbReference type="HOGENOM" id="CLU_1523829_0_0_10"/>
<feature type="transmembrane region" description="Helical" evidence="2">
    <location>
        <begin position="112"/>
        <end position="130"/>
    </location>
</feature>
<keyword evidence="4" id="KW-1185">Reference proteome</keyword>
<feature type="region of interest" description="Disordered" evidence="1">
    <location>
        <begin position="149"/>
        <end position="176"/>
    </location>
</feature>
<gene>
    <name evidence="3" type="ordered locus">Paes_2145</name>
</gene>
<proteinExistence type="predicted"/>
<keyword evidence="2" id="KW-0472">Membrane</keyword>
<sequence>MKKRTNDLLEEYAMKDSIPGILSRKTALVLNALIVAAYVGISVLAATPWVMLGGFLLLAIVIRCATLWWMASFAQGTEDAPRLALGVVFLNLFLGLLFAGALLGVLWWLGHYWLAGIKIIVPLLAVFVAYKSTFPVFLWSSGIDDSRNLEPDGAANGSQPIRSETNRTSSAAGSRR</sequence>
<keyword evidence="2" id="KW-1133">Transmembrane helix</keyword>
<keyword evidence="2" id="KW-0812">Transmembrane</keyword>
<protein>
    <submittedName>
        <fullName evidence="3">Uncharacterized protein</fullName>
    </submittedName>
</protein>
<feature type="compositionally biased region" description="Polar residues" evidence="1">
    <location>
        <begin position="156"/>
        <end position="176"/>
    </location>
</feature>
<dbReference type="EMBL" id="CP001108">
    <property type="protein sequence ID" value="ACF47148.1"/>
    <property type="molecule type" value="Genomic_DNA"/>
</dbReference>
<evidence type="ECO:0000256" key="2">
    <source>
        <dbReference type="SAM" id="Phobius"/>
    </source>
</evidence>
<name>B4S5V1_PROA2</name>
<feature type="transmembrane region" description="Helical" evidence="2">
    <location>
        <begin position="27"/>
        <end position="46"/>
    </location>
</feature>
<reference evidence="3" key="1">
    <citation type="submission" date="2008-06" db="EMBL/GenBank/DDBJ databases">
        <title>Complete sequence of chromosome of Prosthecochloris aestuarii DSM 271.</title>
        <authorList>
            <consortium name="US DOE Joint Genome Institute"/>
            <person name="Lucas S."/>
            <person name="Copeland A."/>
            <person name="Lapidus A."/>
            <person name="Glavina del Rio T."/>
            <person name="Dalin E."/>
            <person name="Tice H."/>
            <person name="Bruce D."/>
            <person name="Goodwin L."/>
            <person name="Pitluck S."/>
            <person name="Schmutz J."/>
            <person name="Larimer F."/>
            <person name="Land M."/>
            <person name="Hauser L."/>
            <person name="Kyrpides N."/>
            <person name="Anderson I."/>
            <person name="Liu Z."/>
            <person name="Li T."/>
            <person name="Zhao F."/>
            <person name="Overmann J."/>
            <person name="Bryant D.A."/>
            <person name="Richardson P."/>
        </authorList>
    </citation>
    <scope>NUCLEOTIDE SEQUENCE [LARGE SCALE GENOMIC DNA]</scope>
    <source>
        <strain evidence="3">DSM 271</strain>
    </source>
</reference>